<organism evidence="2 3">
    <name type="scientific">Liparis tanakae</name>
    <name type="common">Tanaka's snailfish</name>
    <dbReference type="NCBI Taxonomy" id="230148"/>
    <lineage>
        <taxon>Eukaryota</taxon>
        <taxon>Metazoa</taxon>
        <taxon>Chordata</taxon>
        <taxon>Craniata</taxon>
        <taxon>Vertebrata</taxon>
        <taxon>Euteleostomi</taxon>
        <taxon>Actinopterygii</taxon>
        <taxon>Neopterygii</taxon>
        <taxon>Teleostei</taxon>
        <taxon>Neoteleostei</taxon>
        <taxon>Acanthomorphata</taxon>
        <taxon>Eupercaria</taxon>
        <taxon>Perciformes</taxon>
        <taxon>Cottioidei</taxon>
        <taxon>Cottales</taxon>
        <taxon>Liparidae</taxon>
        <taxon>Liparis</taxon>
    </lineage>
</organism>
<name>A0A4Z2I682_9TELE</name>
<evidence type="ECO:0000313" key="3">
    <source>
        <dbReference type="Proteomes" id="UP000314294"/>
    </source>
</evidence>
<dbReference type="EMBL" id="SRLO01000125">
    <property type="protein sequence ID" value="TNN73448.1"/>
    <property type="molecule type" value="Genomic_DNA"/>
</dbReference>
<sequence length="214" mass="23651">MEQNNRFCGSGHQKGRTAGSEEALSRGGQGYKCPSNEESLEDIVGKRQQYTAHVAEDENLPQEVEDFKELHIIKGFERIMMEKVIRVGEGFRGDDNSPHPTPFSLSRIPSGKAYSQSLHSVPERTTQVESVAHEDYGHPQAVMSRCQHRTWVNVGRVRAAAAASVAPVRGRISVRLSCSGSLLKFQCQGPAWFANKGTLCVWSQGDRQASEPVK</sequence>
<comment type="caution">
    <text evidence="2">The sequence shown here is derived from an EMBL/GenBank/DDBJ whole genome shotgun (WGS) entry which is preliminary data.</text>
</comment>
<reference evidence="2 3" key="1">
    <citation type="submission" date="2019-03" db="EMBL/GenBank/DDBJ databases">
        <title>First draft genome of Liparis tanakae, snailfish: a comprehensive survey of snailfish specific genes.</title>
        <authorList>
            <person name="Kim W."/>
            <person name="Song I."/>
            <person name="Jeong J.-H."/>
            <person name="Kim D."/>
            <person name="Kim S."/>
            <person name="Ryu S."/>
            <person name="Song J.Y."/>
            <person name="Lee S.K."/>
        </authorList>
    </citation>
    <scope>NUCLEOTIDE SEQUENCE [LARGE SCALE GENOMIC DNA]</scope>
    <source>
        <tissue evidence="2">Muscle</tissue>
    </source>
</reference>
<dbReference type="AlphaFoldDB" id="A0A4Z2I682"/>
<gene>
    <name evidence="2" type="ORF">EYF80_016402</name>
</gene>
<accession>A0A4Z2I682</accession>
<feature type="region of interest" description="Disordered" evidence="1">
    <location>
        <begin position="1"/>
        <end position="36"/>
    </location>
</feature>
<evidence type="ECO:0000256" key="1">
    <source>
        <dbReference type="SAM" id="MobiDB-lite"/>
    </source>
</evidence>
<proteinExistence type="predicted"/>
<evidence type="ECO:0000313" key="2">
    <source>
        <dbReference type="EMBL" id="TNN73448.1"/>
    </source>
</evidence>
<protein>
    <submittedName>
        <fullName evidence="2">Uncharacterized protein</fullName>
    </submittedName>
</protein>
<keyword evidence="3" id="KW-1185">Reference proteome</keyword>
<dbReference type="Proteomes" id="UP000314294">
    <property type="component" value="Unassembled WGS sequence"/>
</dbReference>